<name>A0A175W673_9PEZI</name>
<dbReference type="CDD" id="cd07379">
    <property type="entry name" value="MPP_239FB"/>
    <property type="match status" value="1"/>
</dbReference>
<comment type="caution">
    <text evidence="2">The sequence shown here is derived from an EMBL/GenBank/DDBJ whole genome shotgun (WGS) entry which is preliminary data.</text>
</comment>
<dbReference type="SUPFAM" id="SSF56300">
    <property type="entry name" value="Metallo-dependent phosphatases"/>
    <property type="match status" value="1"/>
</dbReference>
<proteinExistence type="predicted"/>
<dbReference type="InterPro" id="IPR051693">
    <property type="entry name" value="UPF0046_metallophosphoest"/>
</dbReference>
<organism evidence="2 3">
    <name type="scientific">Madurella mycetomatis</name>
    <dbReference type="NCBI Taxonomy" id="100816"/>
    <lineage>
        <taxon>Eukaryota</taxon>
        <taxon>Fungi</taxon>
        <taxon>Dikarya</taxon>
        <taxon>Ascomycota</taxon>
        <taxon>Pezizomycotina</taxon>
        <taxon>Sordariomycetes</taxon>
        <taxon>Sordariomycetidae</taxon>
        <taxon>Sordariales</taxon>
        <taxon>Sordariales incertae sedis</taxon>
        <taxon>Madurella</taxon>
    </lineage>
</organism>
<evidence type="ECO:0000313" key="3">
    <source>
        <dbReference type="Proteomes" id="UP000078237"/>
    </source>
</evidence>
<gene>
    <name evidence="2" type="ORF">MMYC01_203071</name>
</gene>
<dbReference type="Proteomes" id="UP000078237">
    <property type="component" value="Unassembled WGS sequence"/>
</dbReference>
<dbReference type="OrthoDB" id="630188at2759"/>
<dbReference type="InterPro" id="IPR029052">
    <property type="entry name" value="Metallo-depent_PP-like"/>
</dbReference>
<dbReference type="Pfam" id="PF00149">
    <property type="entry name" value="Metallophos"/>
    <property type="match status" value="1"/>
</dbReference>
<dbReference type="PANTHER" id="PTHR12905">
    <property type="entry name" value="METALLOPHOSPHOESTERASE"/>
    <property type="match status" value="1"/>
</dbReference>
<dbReference type="GO" id="GO:0016787">
    <property type="term" value="F:hydrolase activity"/>
    <property type="evidence" value="ECO:0007669"/>
    <property type="project" value="InterPro"/>
</dbReference>
<dbReference type="GO" id="GO:0016829">
    <property type="term" value="F:lyase activity"/>
    <property type="evidence" value="ECO:0007669"/>
    <property type="project" value="UniProtKB-KW"/>
</dbReference>
<reference evidence="2 3" key="1">
    <citation type="journal article" date="2016" name="Genome Announc.">
        <title>Genome Sequence of Madurella mycetomatis mm55, Isolated from a Human Mycetoma Case in Sudan.</title>
        <authorList>
            <person name="Smit S."/>
            <person name="Derks M.F."/>
            <person name="Bervoets S."/>
            <person name="Fahal A."/>
            <person name="van Leeuwen W."/>
            <person name="van Belkum A."/>
            <person name="van de Sande W.W."/>
        </authorList>
    </citation>
    <scope>NUCLEOTIDE SEQUENCE [LARGE SCALE GENOMIC DNA]</scope>
    <source>
        <strain evidence="3">mm55</strain>
    </source>
</reference>
<dbReference type="PANTHER" id="PTHR12905:SF18">
    <property type="entry name" value="ESTER HYDROLASE, PUTATIVE (AFU_ORTHOLOGUE AFUA_4G03130)-RELATED"/>
    <property type="match status" value="1"/>
</dbReference>
<dbReference type="Gene3D" id="3.60.21.10">
    <property type="match status" value="1"/>
</dbReference>
<feature type="domain" description="Calcineurin-like phosphoesterase" evidence="1">
    <location>
        <begin position="70"/>
        <end position="232"/>
    </location>
</feature>
<evidence type="ECO:0000313" key="2">
    <source>
        <dbReference type="EMBL" id="KXX79075.1"/>
    </source>
</evidence>
<protein>
    <submittedName>
        <fullName evidence="2">Rhamnogalacturonate lyase C</fullName>
    </submittedName>
</protein>
<dbReference type="EMBL" id="LCTW02000098">
    <property type="protein sequence ID" value="KXX79075.1"/>
    <property type="molecule type" value="Genomic_DNA"/>
</dbReference>
<keyword evidence="3" id="KW-1185">Reference proteome</keyword>
<keyword evidence="2" id="KW-0456">Lyase</keyword>
<dbReference type="VEuPathDB" id="FungiDB:MMYC01_203071"/>
<sequence>MSLFSRQPSGLDALLHRPRPGAWQQFLDRPCIFLARMLYTRRPVIPARPLADPVSVVCISDTHNCQVALPDGDILVHAGDLTQSGSLKELQATVDWLRAQPHPVKIVVAGNHDVLLDSSYAASGKVSPEPKGNLDWGDLIYLENAETTITCPNGRRLRVYGSPRSPRHGNWAFQYLRSDDVWAGTVPAGVDILITHCPPRGHLDLQRLGCVHLLRALWHARPRLHVFGHVHEGAGVEWLQFDSLQGAYERTVVAGGGLWKLALTTWEFLKVLIRPATEVKCLLVNPSIVGGLRDDERRRPIRVVI</sequence>
<dbReference type="InterPro" id="IPR004843">
    <property type="entry name" value="Calcineurin-like_PHP"/>
</dbReference>
<accession>A0A175W673</accession>
<evidence type="ECO:0000259" key="1">
    <source>
        <dbReference type="Pfam" id="PF00149"/>
    </source>
</evidence>
<dbReference type="AlphaFoldDB" id="A0A175W673"/>